<sequence length="254" mass="27786">MLDLAEQILISRCMKAHGFTFVPVCTPPSERPSFRYVIDDVVWAREHGFGDGGTRGRAQAMRPNPNQQYFDALAPGEQLAALAALNGERPDGLSVAMPMGGVITASDRSCRADAQRRLYGDLEAWFQATTIVGNLAPLYVAEVEQDARFTKAVEDWARCMSGAGHPYPSPRDLRSALDDLTKGLGPAEAHDVEVRLAVAEATCARDTALAATVEELDRVYGDRVREKYRSQIEAERRMQHAALPRAREITAGGS</sequence>
<protein>
    <submittedName>
        <fullName evidence="1">Uncharacterized protein</fullName>
    </submittedName>
</protein>
<dbReference type="EMBL" id="JAQNDO010000001">
    <property type="protein sequence ID" value="MDC0746138.1"/>
    <property type="molecule type" value="Genomic_DNA"/>
</dbReference>
<gene>
    <name evidence="1" type="ORF">POL67_32725</name>
</gene>
<reference evidence="1 2" key="1">
    <citation type="submission" date="2022-11" db="EMBL/GenBank/DDBJ databases">
        <title>Minimal conservation of predation-associated metabolite biosynthetic gene clusters underscores biosynthetic potential of Myxococcota including descriptions for ten novel species: Archangium lansinium sp. nov., Myxococcus landrumus sp. nov., Nannocystis bai.</title>
        <authorList>
            <person name="Ahearne A."/>
            <person name="Stevens C."/>
            <person name="Dowd S."/>
        </authorList>
    </citation>
    <scope>NUCLEOTIDE SEQUENCE [LARGE SCALE GENOMIC DNA]</scope>
    <source>
        <strain evidence="1 2">RJM3</strain>
    </source>
</reference>
<comment type="caution">
    <text evidence="1">The sequence shown here is derived from an EMBL/GenBank/DDBJ whole genome shotgun (WGS) entry which is preliminary data.</text>
</comment>
<dbReference type="Proteomes" id="UP001221411">
    <property type="component" value="Unassembled WGS sequence"/>
</dbReference>
<evidence type="ECO:0000313" key="2">
    <source>
        <dbReference type="Proteomes" id="UP001221411"/>
    </source>
</evidence>
<accession>A0ABT5EWE8</accession>
<proteinExistence type="predicted"/>
<evidence type="ECO:0000313" key="1">
    <source>
        <dbReference type="EMBL" id="MDC0746138.1"/>
    </source>
</evidence>
<dbReference type="RefSeq" id="WP_271924354.1">
    <property type="nucleotide sequence ID" value="NZ_JAQNDO010000001.1"/>
</dbReference>
<name>A0ABT5EWE8_9BACT</name>
<organism evidence="1 2">
    <name type="scientific">Polyangium mundeleinium</name>
    <dbReference type="NCBI Taxonomy" id="2995306"/>
    <lineage>
        <taxon>Bacteria</taxon>
        <taxon>Pseudomonadati</taxon>
        <taxon>Myxococcota</taxon>
        <taxon>Polyangia</taxon>
        <taxon>Polyangiales</taxon>
        <taxon>Polyangiaceae</taxon>
        <taxon>Polyangium</taxon>
    </lineage>
</organism>
<keyword evidence="2" id="KW-1185">Reference proteome</keyword>